<gene>
    <name evidence="2" type="ORF">TR125939</name>
</gene>
<feature type="region of interest" description="Disordered" evidence="1">
    <location>
        <begin position="29"/>
        <end position="54"/>
    </location>
</feature>
<evidence type="ECO:0000313" key="2">
    <source>
        <dbReference type="EMBL" id="JAP44995.1"/>
    </source>
</evidence>
<sequence length="143" mass="15938">MPVGASGDPPFNPRPHVNSVLKMEQYVSNHAQRSTTKGRVGSADQSGAGKTGFLRSRWVSPPQMLSYKRRATISGLASRYERRMLLGPYPQPAESEATEHRPFLAYYASGRLHCDETSRISVKEVICHKVTACFNPFRTDTNP</sequence>
<dbReference type="AlphaFoldDB" id="A0A0X3NZE4"/>
<organism evidence="2">
    <name type="scientific">Schistocephalus solidus</name>
    <name type="common">Tapeworm</name>
    <dbReference type="NCBI Taxonomy" id="70667"/>
    <lineage>
        <taxon>Eukaryota</taxon>
        <taxon>Metazoa</taxon>
        <taxon>Spiralia</taxon>
        <taxon>Lophotrochozoa</taxon>
        <taxon>Platyhelminthes</taxon>
        <taxon>Cestoda</taxon>
        <taxon>Eucestoda</taxon>
        <taxon>Diphyllobothriidea</taxon>
        <taxon>Diphyllobothriidae</taxon>
        <taxon>Schistocephalus</taxon>
    </lineage>
</organism>
<proteinExistence type="predicted"/>
<evidence type="ECO:0000256" key="1">
    <source>
        <dbReference type="SAM" id="MobiDB-lite"/>
    </source>
</evidence>
<accession>A0A0X3NZE4</accession>
<protein>
    <submittedName>
        <fullName evidence="2">Uncharacterized protein</fullName>
    </submittedName>
</protein>
<reference evidence="2" key="1">
    <citation type="submission" date="2016-01" db="EMBL/GenBank/DDBJ databases">
        <title>Reference transcriptome for the parasite Schistocephalus solidus: insights into the molecular evolution of parasitism.</title>
        <authorList>
            <person name="Hebert F.O."/>
            <person name="Grambauer S."/>
            <person name="Barber I."/>
            <person name="Landry C.R."/>
            <person name="Aubin-Horth N."/>
        </authorList>
    </citation>
    <scope>NUCLEOTIDE SEQUENCE</scope>
</reference>
<dbReference type="EMBL" id="GEEE01018230">
    <property type="protein sequence ID" value="JAP44995.1"/>
    <property type="molecule type" value="Transcribed_RNA"/>
</dbReference>
<name>A0A0X3NZE4_SCHSO</name>